<dbReference type="GeneID" id="37031275"/>
<evidence type="ECO:0000256" key="1">
    <source>
        <dbReference type="SAM" id="MobiDB-lite"/>
    </source>
</evidence>
<organism evidence="2 3">
    <name type="scientific">Jaminaea rosea</name>
    <dbReference type="NCBI Taxonomy" id="1569628"/>
    <lineage>
        <taxon>Eukaryota</taxon>
        <taxon>Fungi</taxon>
        <taxon>Dikarya</taxon>
        <taxon>Basidiomycota</taxon>
        <taxon>Ustilaginomycotina</taxon>
        <taxon>Exobasidiomycetes</taxon>
        <taxon>Microstromatales</taxon>
        <taxon>Microstromatales incertae sedis</taxon>
        <taxon>Jaminaea</taxon>
    </lineage>
</organism>
<feature type="region of interest" description="Disordered" evidence="1">
    <location>
        <begin position="211"/>
        <end position="253"/>
    </location>
</feature>
<feature type="compositionally biased region" description="Low complexity" evidence="1">
    <location>
        <begin position="512"/>
        <end position="528"/>
    </location>
</feature>
<protein>
    <recommendedName>
        <fullName evidence="4">Transcriptional regulatory protein RXT2 N-terminal domain-containing protein</fullName>
    </recommendedName>
</protein>
<evidence type="ECO:0000313" key="2">
    <source>
        <dbReference type="EMBL" id="PWN24423.1"/>
    </source>
</evidence>
<gene>
    <name evidence="2" type="ORF">BDZ90DRAFT_282358</name>
</gene>
<evidence type="ECO:0008006" key="4">
    <source>
        <dbReference type="Google" id="ProtNLM"/>
    </source>
</evidence>
<feature type="compositionally biased region" description="Basic and acidic residues" evidence="1">
    <location>
        <begin position="405"/>
        <end position="420"/>
    </location>
</feature>
<feature type="region of interest" description="Disordered" evidence="1">
    <location>
        <begin position="403"/>
        <end position="452"/>
    </location>
</feature>
<feature type="compositionally biased region" description="Basic and acidic residues" evidence="1">
    <location>
        <begin position="68"/>
        <end position="83"/>
    </location>
</feature>
<reference evidence="2 3" key="1">
    <citation type="journal article" date="2018" name="Mol. Biol. Evol.">
        <title>Broad Genomic Sampling Reveals a Smut Pathogenic Ancestry of the Fungal Clade Ustilaginomycotina.</title>
        <authorList>
            <person name="Kijpornyongpan T."/>
            <person name="Mondo S.J."/>
            <person name="Barry K."/>
            <person name="Sandor L."/>
            <person name="Lee J."/>
            <person name="Lipzen A."/>
            <person name="Pangilinan J."/>
            <person name="LaButti K."/>
            <person name="Hainaut M."/>
            <person name="Henrissat B."/>
            <person name="Grigoriev I.V."/>
            <person name="Spatafora J.W."/>
            <person name="Aime M.C."/>
        </authorList>
    </citation>
    <scope>NUCLEOTIDE SEQUENCE [LARGE SCALE GENOMIC DNA]</scope>
    <source>
        <strain evidence="2 3">MCA 5214</strain>
    </source>
</reference>
<evidence type="ECO:0000313" key="3">
    <source>
        <dbReference type="Proteomes" id="UP000245884"/>
    </source>
</evidence>
<feature type="compositionally biased region" description="Low complexity" evidence="1">
    <location>
        <begin position="22"/>
        <end position="35"/>
    </location>
</feature>
<feature type="region of interest" description="Disordered" evidence="1">
    <location>
        <begin position="265"/>
        <end position="319"/>
    </location>
</feature>
<feature type="region of interest" description="Disordered" evidence="1">
    <location>
        <begin position="494"/>
        <end position="685"/>
    </location>
</feature>
<feature type="compositionally biased region" description="Basic and acidic residues" evidence="1">
    <location>
        <begin position="273"/>
        <end position="288"/>
    </location>
</feature>
<feature type="compositionally biased region" description="Basic and acidic residues" evidence="1">
    <location>
        <begin position="743"/>
        <end position="755"/>
    </location>
</feature>
<keyword evidence="3" id="KW-1185">Reference proteome</keyword>
<name>A0A316UKC6_9BASI</name>
<feature type="compositionally biased region" description="Basic residues" evidence="1">
    <location>
        <begin position="10"/>
        <end position="21"/>
    </location>
</feature>
<proteinExistence type="predicted"/>
<accession>A0A316UKC6</accession>
<dbReference type="AlphaFoldDB" id="A0A316UKC6"/>
<feature type="compositionally biased region" description="Basic and acidic residues" evidence="1">
    <location>
        <begin position="237"/>
        <end position="253"/>
    </location>
</feature>
<feature type="compositionally biased region" description="Low complexity" evidence="1">
    <location>
        <begin position="566"/>
        <end position="576"/>
    </location>
</feature>
<feature type="compositionally biased region" description="Low complexity" evidence="1">
    <location>
        <begin position="211"/>
        <end position="232"/>
    </location>
</feature>
<feature type="compositionally biased region" description="Basic residues" evidence="1">
    <location>
        <begin position="421"/>
        <end position="431"/>
    </location>
</feature>
<dbReference type="RefSeq" id="XP_025359035.1">
    <property type="nucleotide sequence ID" value="XM_025509452.1"/>
</dbReference>
<feature type="compositionally biased region" description="Low complexity" evidence="1">
    <location>
        <begin position="600"/>
        <end position="618"/>
    </location>
</feature>
<feature type="region of interest" description="Disordered" evidence="1">
    <location>
        <begin position="1"/>
        <end position="86"/>
    </location>
</feature>
<dbReference type="OrthoDB" id="3353673at2759"/>
<feature type="region of interest" description="Disordered" evidence="1">
    <location>
        <begin position="743"/>
        <end position="764"/>
    </location>
</feature>
<feature type="region of interest" description="Disordered" evidence="1">
    <location>
        <begin position="133"/>
        <end position="181"/>
    </location>
</feature>
<sequence length="764" mass="81325">MSVNMADSLHHHHHHHHHSHHASPSNHASSSSRPHMFGLRDATPGSAYRSGHLAPPDFLVPAPPASHTYDRRREDDETEERGVSDAGRVIMPQLQQSQQERQMILAAGQGDEPPSYFWTFDKDGRPVISRYNLSKPSPNALPPAGNRGLKLRPLTSLDPHHDQCDPSSSRAPPVEPHRSLFRNCIPPSDPLIASHAPNWNAYGRLAPWTSGATGPLTGTGEEEVGPTGVAAGEEGEVGERRPRRGDRETNDRLRLRIAALQRAGVRSLLSDPPPRERGAVKREAREDSPLLLASSAKPPALRSSSASKQADHPQDVDSSDALYLSSSSLAPTLLQPVLSPLQLLQSRTLRHTFRNPHIGALAKTTLDLAEAEGDVVKAVGGFWAALEEDNGGKWGVKRGTGTAKEAWEAKKRAREEDQAAGRKKKRARPQRSRAEYSPSTVGTAGAGGGNAAAAAAANGGEAVPMIGAGGHISLDELNPTFYKLEDLFITREGLPIPVQPPGQEGGEGEQEGGQQQQQQQQQGQQQQEVIVVDGEGEEAAVQQSQPRQEDAQPSAEQGMDGDTSMAAPEAEAAPAATKEEESQGQAQDGQTPGRGGEAGAPSTVEPPTTAAPSTTAATDEQDVKPAGLAAQPASEANAIDGAVDTAAQPPHGPTVPTDEGRASADPSVAEQGASQGGSDVPLTLPPTSQREILLASLSCLHDLASDSDEYLRRLEEVRGRLSEVKRKRDRIWRALREWAVKGLEEGEKEEERADETAAEGASVA</sequence>
<dbReference type="STRING" id="1569628.A0A316UKC6"/>
<feature type="compositionally biased region" description="Low complexity" evidence="1">
    <location>
        <begin position="289"/>
        <end position="307"/>
    </location>
</feature>
<dbReference type="EMBL" id="KZ819681">
    <property type="protein sequence ID" value="PWN24423.1"/>
    <property type="molecule type" value="Genomic_DNA"/>
</dbReference>
<dbReference type="Proteomes" id="UP000245884">
    <property type="component" value="Unassembled WGS sequence"/>
</dbReference>